<dbReference type="Gene3D" id="3.40.50.300">
    <property type="entry name" value="P-loop containing nucleotide triphosphate hydrolases"/>
    <property type="match status" value="2"/>
</dbReference>
<feature type="domain" description="ABC transporter" evidence="5">
    <location>
        <begin position="105"/>
        <end position="348"/>
    </location>
</feature>
<reference evidence="6" key="1">
    <citation type="submission" date="2019-08" db="EMBL/GenBank/DDBJ databases">
        <authorList>
            <person name="Kucharzyk K."/>
            <person name="Murdoch R.W."/>
            <person name="Higgins S."/>
            <person name="Loffler F."/>
        </authorList>
    </citation>
    <scope>NUCLEOTIDE SEQUENCE</scope>
</reference>
<evidence type="ECO:0000259" key="5">
    <source>
        <dbReference type="PROSITE" id="PS50893"/>
    </source>
</evidence>
<dbReference type="EMBL" id="VSSQ01029710">
    <property type="protein sequence ID" value="MPM79947.1"/>
    <property type="molecule type" value="Genomic_DNA"/>
</dbReference>
<organism evidence="6">
    <name type="scientific">bioreactor metagenome</name>
    <dbReference type="NCBI Taxonomy" id="1076179"/>
    <lineage>
        <taxon>unclassified sequences</taxon>
        <taxon>metagenomes</taxon>
        <taxon>ecological metagenomes</taxon>
    </lineage>
</organism>
<keyword evidence="3" id="KW-0547">Nucleotide-binding</keyword>
<gene>
    <name evidence="6" type="primary">mglA_55</name>
    <name evidence="6" type="ORF">SDC9_126990</name>
</gene>
<comment type="caution">
    <text evidence="6">The sequence shown here is derived from an EMBL/GenBank/DDBJ whole genome shotgun (WGS) entry which is preliminary data.</text>
</comment>
<dbReference type="InterPro" id="IPR003593">
    <property type="entry name" value="AAA+_ATPase"/>
</dbReference>
<proteinExistence type="predicted"/>
<keyword evidence="4 6" id="KW-0067">ATP-binding</keyword>
<dbReference type="InterPro" id="IPR003439">
    <property type="entry name" value="ABC_transporter-like_ATP-bd"/>
</dbReference>
<dbReference type="EC" id="3.6.3.17" evidence="6"/>
<dbReference type="PANTHER" id="PTHR43790">
    <property type="entry name" value="CARBOHYDRATE TRANSPORT ATP-BINDING PROTEIN MG119-RELATED"/>
    <property type="match status" value="1"/>
</dbReference>
<evidence type="ECO:0000256" key="2">
    <source>
        <dbReference type="ARBA" id="ARBA00022737"/>
    </source>
</evidence>
<evidence type="ECO:0000256" key="3">
    <source>
        <dbReference type="ARBA" id="ARBA00022741"/>
    </source>
</evidence>
<sequence length="352" mass="39076">MVEIASLLGQEAKVVILDEPTSALTEVEVEKLYELIARMKRQGVTIIYISHRLDEVMHLADTITVLKDGEHVVTFPRDENTTKQMLVRYMVGRDVEFDYRLSDTVQTDVLLEAKGLSSGDKLMGASFALHKGEIVGIAGLEGSGRTELLETLFGWRPATGGEVFLEGKKIRVHNTIRAKKYGFAYITKDRKSLGLFLKQDVKTNIAAASEENYKRFGLVSYIKIVENAKRYVEAIRIKCASLTQKVMNLSGGNQQKVLISMWLSENPKVMLIDEPTRGVDVGAKAEIHALLRKIASEGKGILMVSSELPEIMASCDRVIVMFEGRIFGVLQNDKSLTEERMISLASGMADCG</sequence>
<dbReference type="PROSITE" id="PS00211">
    <property type="entry name" value="ABC_TRANSPORTER_1"/>
    <property type="match status" value="1"/>
</dbReference>
<evidence type="ECO:0000256" key="1">
    <source>
        <dbReference type="ARBA" id="ARBA00022448"/>
    </source>
</evidence>
<dbReference type="Pfam" id="PF00005">
    <property type="entry name" value="ABC_tran"/>
    <property type="match status" value="1"/>
</dbReference>
<dbReference type="PANTHER" id="PTHR43790:SF9">
    <property type="entry name" value="GALACTOFURANOSE TRANSPORTER ATP-BINDING PROTEIN YTFR"/>
    <property type="match status" value="1"/>
</dbReference>
<keyword evidence="6" id="KW-0378">Hydrolase</keyword>
<dbReference type="SMART" id="SM00382">
    <property type="entry name" value="AAA"/>
    <property type="match status" value="1"/>
</dbReference>
<dbReference type="GO" id="GO:0005524">
    <property type="term" value="F:ATP binding"/>
    <property type="evidence" value="ECO:0007669"/>
    <property type="project" value="UniProtKB-KW"/>
</dbReference>
<dbReference type="CDD" id="cd03215">
    <property type="entry name" value="ABC_Carb_Monos_II"/>
    <property type="match status" value="1"/>
</dbReference>
<dbReference type="PROSITE" id="PS50893">
    <property type="entry name" value="ABC_TRANSPORTER_2"/>
    <property type="match status" value="1"/>
</dbReference>
<evidence type="ECO:0000313" key="6">
    <source>
        <dbReference type="EMBL" id="MPM79947.1"/>
    </source>
</evidence>
<dbReference type="InterPro" id="IPR050107">
    <property type="entry name" value="ABC_carbohydrate_import_ATPase"/>
</dbReference>
<dbReference type="InterPro" id="IPR027417">
    <property type="entry name" value="P-loop_NTPase"/>
</dbReference>
<keyword evidence="2" id="KW-0677">Repeat</keyword>
<evidence type="ECO:0000256" key="4">
    <source>
        <dbReference type="ARBA" id="ARBA00022840"/>
    </source>
</evidence>
<name>A0A645CSP7_9ZZZZ</name>
<accession>A0A645CSP7</accession>
<dbReference type="AlphaFoldDB" id="A0A645CSP7"/>
<dbReference type="SUPFAM" id="SSF52540">
    <property type="entry name" value="P-loop containing nucleoside triphosphate hydrolases"/>
    <property type="match status" value="2"/>
</dbReference>
<protein>
    <submittedName>
        <fullName evidence="6">Galactose/methyl galactoside import ATP-binding protein MglA</fullName>
        <ecNumber evidence="6">3.6.3.17</ecNumber>
    </submittedName>
</protein>
<dbReference type="InterPro" id="IPR017871">
    <property type="entry name" value="ABC_transporter-like_CS"/>
</dbReference>
<keyword evidence="1" id="KW-0813">Transport</keyword>
<dbReference type="GO" id="GO:0016887">
    <property type="term" value="F:ATP hydrolysis activity"/>
    <property type="evidence" value="ECO:0007669"/>
    <property type="project" value="InterPro"/>
</dbReference>